<keyword evidence="2" id="KW-1185">Reference proteome</keyword>
<sequence>MSQGIPHQYHRARRTAMVRLNKFIDLCFPSNRSLMLTEMLLCTGPLRLLSVDPSYPFCSTKQNYTWCHGRNTEPQRLR</sequence>
<dbReference type="EMBL" id="KV417492">
    <property type="protein sequence ID" value="KZP30843.1"/>
    <property type="molecule type" value="Genomic_DNA"/>
</dbReference>
<evidence type="ECO:0000313" key="1">
    <source>
        <dbReference type="EMBL" id="KZP30843.1"/>
    </source>
</evidence>
<organism evidence="1 2">
    <name type="scientific">Athelia psychrophila</name>
    <dbReference type="NCBI Taxonomy" id="1759441"/>
    <lineage>
        <taxon>Eukaryota</taxon>
        <taxon>Fungi</taxon>
        <taxon>Dikarya</taxon>
        <taxon>Basidiomycota</taxon>
        <taxon>Agaricomycotina</taxon>
        <taxon>Agaricomycetes</taxon>
        <taxon>Agaricomycetidae</taxon>
        <taxon>Atheliales</taxon>
        <taxon>Atheliaceae</taxon>
        <taxon>Athelia</taxon>
    </lineage>
</organism>
<evidence type="ECO:0000313" key="2">
    <source>
        <dbReference type="Proteomes" id="UP000076532"/>
    </source>
</evidence>
<accession>A0A166TPS0</accession>
<dbReference type="AlphaFoldDB" id="A0A166TPS0"/>
<reference evidence="1 2" key="1">
    <citation type="journal article" date="2016" name="Mol. Biol. Evol.">
        <title>Comparative Genomics of Early-Diverging Mushroom-Forming Fungi Provides Insights into the Origins of Lignocellulose Decay Capabilities.</title>
        <authorList>
            <person name="Nagy L.G."/>
            <person name="Riley R."/>
            <person name="Tritt A."/>
            <person name="Adam C."/>
            <person name="Daum C."/>
            <person name="Floudas D."/>
            <person name="Sun H."/>
            <person name="Yadav J.S."/>
            <person name="Pangilinan J."/>
            <person name="Larsson K.H."/>
            <person name="Matsuura K."/>
            <person name="Barry K."/>
            <person name="Labutti K."/>
            <person name="Kuo R."/>
            <person name="Ohm R.A."/>
            <person name="Bhattacharya S.S."/>
            <person name="Shirouzu T."/>
            <person name="Yoshinaga Y."/>
            <person name="Martin F.M."/>
            <person name="Grigoriev I.V."/>
            <person name="Hibbett D.S."/>
        </authorList>
    </citation>
    <scope>NUCLEOTIDE SEQUENCE [LARGE SCALE GENOMIC DNA]</scope>
    <source>
        <strain evidence="1 2">CBS 109695</strain>
    </source>
</reference>
<dbReference type="Proteomes" id="UP000076532">
    <property type="component" value="Unassembled WGS sequence"/>
</dbReference>
<protein>
    <submittedName>
        <fullName evidence="1">Uncharacterized protein</fullName>
    </submittedName>
</protein>
<proteinExistence type="predicted"/>
<name>A0A166TPS0_9AGAM</name>
<gene>
    <name evidence="1" type="ORF">FIBSPDRAFT_94822</name>
</gene>